<keyword evidence="2" id="KW-0732">Signal</keyword>
<feature type="domain" description="Helix-hairpin-helix DNA-binding motif class 1" evidence="3">
    <location>
        <begin position="175"/>
        <end position="194"/>
    </location>
</feature>
<evidence type="ECO:0000313" key="4">
    <source>
        <dbReference type="EMBL" id="MEQ2561653.1"/>
    </source>
</evidence>
<dbReference type="InterPro" id="IPR004509">
    <property type="entry name" value="Competence_ComEA_HhH"/>
</dbReference>
<feature type="domain" description="Helix-hairpin-helix DNA-binding motif class 1" evidence="3">
    <location>
        <begin position="205"/>
        <end position="224"/>
    </location>
</feature>
<dbReference type="PANTHER" id="PTHR21180">
    <property type="entry name" value="ENDONUCLEASE/EXONUCLEASE/PHOSPHATASE FAMILY DOMAIN-CONTAINING PROTEIN 1"/>
    <property type="match status" value="1"/>
</dbReference>
<dbReference type="PANTHER" id="PTHR21180:SF32">
    <property type="entry name" value="ENDONUCLEASE_EXONUCLEASE_PHOSPHATASE FAMILY DOMAIN-CONTAINING PROTEIN 1"/>
    <property type="match status" value="1"/>
</dbReference>
<dbReference type="Proteomes" id="UP001437460">
    <property type="component" value="Unassembled WGS sequence"/>
</dbReference>
<gene>
    <name evidence="4" type="ORF">WMO41_00415</name>
</gene>
<dbReference type="SMART" id="SM00278">
    <property type="entry name" value="HhH1"/>
    <property type="match status" value="2"/>
</dbReference>
<dbReference type="PROSITE" id="PS51257">
    <property type="entry name" value="PROKAR_LIPOPROTEIN"/>
    <property type="match status" value="1"/>
</dbReference>
<feature type="region of interest" description="Disordered" evidence="1">
    <location>
        <begin position="45"/>
        <end position="66"/>
    </location>
</feature>
<evidence type="ECO:0000259" key="3">
    <source>
        <dbReference type="SMART" id="SM00278"/>
    </source>
</evidence>
<dbReference type="SUPFAM" id="SSF47781">
    <property type="entry name" value="RuvA domain 2-like"/>
    <property type="match status" value="1"/>
</dbReference>
<feature type="chain" id="PRO_5046356895" evidence="2">
    <location>
        <begin position="21"/>
        <end position="227"/>
    </location>
</feature>
<name>A0ABV1HI66_9FIRM</name>
<evidence type="ECO:0000256" key="1">
    <source>
        <dbReference type="SAM" id="MobiDB-lite"/>
    </source>
</evidence>
<organism evidence="4 5">
    <name type="scientific">Ventrimonas faecis</name>
    <dbReference type="NCBI Taxonomy" id="3133170"/>
    <lineage>
        <taxon>Bacteria</taxon>
        <taxon>Bacillati</taxon>
        <taxon>Bacillota</taxon>
        <taxon>Clostridia</taxon>
        <taxon>Lachnospirales</taxon>
        <taxon>Lachnospiraceae</taxon>
        <taxon>Ventrimonas</taxon>
    </lineage>
</organism>
<dbReference type="InterPro" id="IPR051675">
    <property type="entry name" value="Endo/Exo/Phosphatase_dom_1"/>
</dbReference>
<proteinExistence type="predicted"/>
<dbReference type="InterPro" id="IPR003583">
    <property type="entry name" value="Hlx-hairpin-Hlx_DNA-bd_motif"/>
</dbReference>
<dbReference type="InterPro" id="IPR010994">
    <property type="entry name" value="RuvA_2-like"/>
</dbReference>
<feature type="signal peptide" evidence="2">
    <location>
        <begin position="1"/>
        <end position="20"/>
    </location>
</feature>
<comment type="caution">
    <text evidence="4">The sequence shown here is derived from an EMBL/GenBank/DDBJ whole genome shotgun (WGS) entry which is preliminary data.</text>
</comment>
<sequence>MKKKQSAIFKWLLLAVCLFAAGCFYSCGSRETAKEAVSVHGNRAFQAESAPESSTETTGEYPEDTEASRENEAALCYVYVCGKVQSPGVYTLPEGARIYEAVDLAGGFTDDAEESWLNLAEPVTDGMRLEVPSKAQAKDLSWQAQSQHAVTGNGDAGNSAAGQRGLVNLNTASLEELMTLKGIGASRAEDIIRYRKEAGSFTRIEDIMKVPGIKDAAFQKIKENITV</sequence>
<evidence type="ECO:0000256" key="2">
    <source>
        <dbReference type="SAM" id="SignalP"/>
    </source>
</evidence>
<dbReference type="Pfam" id="PF12836">
    <property type="entry name" value="HHH_3"/>
    <property type="match status" value="1"/>
</dbReference>
<evidence type="ECO:0000313" key="5">
    <source>
        <dbReference type="Proteomes" id="UP001437460"/>
    </source>
</evidence>
<dbReference type="EMBL" id="JBBMFJ010000001">
    <property type="protein sequence ID" value="MEQ2561653.1"/>
    <property type="molecule type" value="Genomic_DNA"/>
</dbReference>
<reference evidence="4 5" key="1">
    <citation type="submission" date="2024-03" db="EMBL/GenBank/DDBJ databases">
        <title>Human intestinal bacterial collection.</title>
        <authorList>
            <person name="Pauvert C."/>
            <person name="Hitch T.C.A."/>
            <person name="Clavel T."/>
        </authorList>
    </citation>
    <scope>NUCLEOTIDE SEQUENCE [LARGE SCALE GENOMIC DNA]</scope>
    <source>
        <strain evidence="4 5">CLA-AP-H27</strain>
    </source>
</reference>
<dbReference type="NCBIfam" id="TIGR00426">
    <property type="entry name" value="competence protein ComEA helix-hairpin-helix repeat region"/>
    <property type="match status" value="1"/>
</dbReference>
<dbReference type="Gene3D" id="3.10.560.10">
    <property type="entry name" value="Outer membrane lipoprotein wza domain like"/>
    <property type="match status" value="1"/>
</dbReference>
<protein>
    <submittedName>
        <fullName evidence="4">Helix-hairpin-helix domain-containing protein</fullName>
    </submittedName>
</protein>
<dbReference type="InterPro" id="IPR019554">
    <property type="entry name" value="Soluble_ligand-bd"/>
</dbReference>
<dbReference type="Pfam" id="PF10531">
    <property type="entry name" value="SLBB"/>
    <property type="match status" value="1"/>
</dbReference>
<dbReference type="Gene3D" id="1.10.150.280">
    <property type="entry name" value="AF1531-like domain"/>
    <property type="match status" value="1"/>
</dbReference>
<accession>A0ABV1HI66</accession>
<dbReference type="RefSeq" id="WP_349228110.1">
    <property type="nucleotide sequence ID" value="NZ_JBBMFJ010000001.1"/>
</dbReference>
<keyword evidence="5" id="KW-1185">Reference proteome</keyword>